<keyword evidence="5 7" id="KW-0472">Membrane</keyword>
<dbReference type="GO" id="GO:0016020">
    <property type="term" value="C:membrane"/>
    <property type="evidence" value="ECO:0007669"/>
    <property type="project" value="UniProtKB-SubCell"/>
</dbReference>
<evidence type="ECO:0000256" key="2">
    <source>
        <dbReference type="ARBA" id="ARBA00022448"/>
    </source>
</evidence>
<dbReference type="STRING" id="1441469.A0A225AE94"/>
<feature type="transmembrane region" description="Helical" evidence="7">
    <location>
        <begin position="109"/>
        <end position="127"/>
    </location>
</feature>
<dbReference type="PANTHER" id="PTHR43791">
    <property type="entry name" value="PERMEASE-RELATED"/>
    <property type="match status" value="1"/>
</dbReference>
<dbReference type="InterPro" id="IPR011701">
    <property type="entry name" value="MFS"/>
</dbReference>
<gene>
    <name evidence="8" type="ORF">UA08_05035</name>
</gene>
<feature type="transmembrane region" description="Helical" evidence="7">
    <location>
        <begin position="419"/>
        <end position="440"/>
    </location>
</feature>
<dbReference type="OrthoDB" id="6730379at2759"/>
<dbReference type="InterPro" id="IPR036259">
    <property type="entry name" value="MFS_trans_sf"/>
</dbReference>
<feature type="transmembrane region" description="Helical" evidence="7">
    <location>
        <begin position="163"/>
        <end position="183"/>
    </location>
</feature>
<feature type="transmembrane region" description="Helical" evidence="7">
    <location>
        <begin position="358"/>
        <end position="379"/>
    </location>
</feature>
<dbReference type="EMBL" id="LFMY01000007">
    <property type="protein sequence ID" value="OKL59572.1"/>
    <property type="molecule type" value="Genomic_DNA"/>
</dbReference>
<dbReference type="RefSeq" id="XP_020119693.1">
    <property type="nucleotide sequence ID" value="XM_020267784.1"/>
</dbReference>
<evidence type="ECO:0000313" key="8">
    <source>
        <dbReference type="EMBL" id="OKL59572.1"/>
    </source>
</evidence>
<protein>
    <recommendedName>
        <fullName evidence="10">Major facilitator superfamily (MFS) profile domain-containing protein</fullName>
    </recommendedName>
</protein>
<keyword evidence="9" id="KW-1185">Reference proteome</keyword>
<feature type="transmembrane region" description="Helical" evidence="7">
    <location>
        <begin position="139"/>
        <end position="157"/>
    </location>
</feature>
<name>A0A225AE94_TALAT</name>
<comment type="similarity">
    <text evidence="6">Belongs to the major facilitator superfamily. Allantoate permease family.</text>
</comment>
<evidence type="ECO:0000256" key="5">
    <source>
        <dbReference type="ARBA" id="ARBA00023136"/>
    </source>
</evidence>
<dbReference type="FunFam" id="1.20.1250.20:FF:000064">
    <property type="entry name" value="MFS allantoate transporter"/>
    <property type="match status" value="1"/>
</dbReference>
<sequence>MSTTKEVDEAVMSYADHDCGTSKPVWLLARLKGEPIDLNDVAKVYFQQSLQYDQSQLERDSVKVRRKFDFIVLPMMMTTYMLSFLDKQTLNYSNAYGLQKDTHMVGNQYSWVSSALYFGWLVGAYPWQFLLQRYPIGRLIGIMLFIWGGAAVFNFSGFFAIRFFLGMLEAVISPAFIILTSMLWTREEQSLRTSFWLSVNGISSILGALLAYGAGHATGLRIPQWKLIYLIVGALTFAWGFVIYLYLPDGPHNAKMLTEYEKVVAVWRISRNQTGLKNFKTVPAQIKEALLDAKAWLLFLMAICYGILNGGVTNFLSAIIEGFGYDALRTSLLQTPVGAFELVMVIAFGYLSKLPNMIGVTILISCIPGLAGLIGILKISMSHRYALVGMCWMQGILGSPVVLNWTLPGLNTAGHTKRSTVLGIYFVLYCAGNIAGPHLFLANEAPRYPTAIRGLAGAYAGAMGLQIIYTGYCYIENRNKQKKGLLDGTNFAEEAMESFEDLTDKQNKHFRYRL</sequence>
<proteinExistence type="inferred from homology"/>
<dbReference type="Proteomes" id="UP000214365">
    <property type="component" value="Unassembled WGS sequence"/>
</dbReference>
<keyword evidence="2" id="KW-0813">Transport</keyword>
<organism evidence="8 9">
    <name type="scientific">Talaromyces atroroseus</name>
    <dbReference type="NCBI Taxonomy" id="1441469"/>
    <lineage>
        <taxon>Eukaryota</taxon>
        <taxon>Fungi</taxon>
        <taxon>Dikarya</taxon>
        <taxon>Ascomycota</taxon>
        <taxon>Pezizomycotina</taxon>
        <taxon>Eurotiomycetes</taxon>
        <taxon>Eurotiomycetidae</taxon>
        <taxon>Eurotiales</taxon>
        <taxon>Trichocomaceae</taxon>
        <taxon>Talaromyces</taxon>
        <taxon>Talaromyces sect. Trachyspermi</taxon>
    </lineage>
</organism>
<keyword evidence="4 7" id="KW-1133">Transmembrane helix</keyword>
<evidence type="ECO:0000313" key="9">
    <source>
        <dbReference type="Proteomes" id="UP000214365"/>
    </source>
</evidence>
<dbReference type="Gene3D" id="1.20.1250.20">
    <property type="entry name" value="MFS general substrate transporter like domains"/>
    <property type="match status" value="1"/>
</dbReference>
<feature type="transmembrane region" description="Helical" evidence="7">
    <location>
        <begin position="195"/>
        <end position="215"/>
    </location>
</feature>
<dbReference type="PANTHER" id="PTHR43791:SF97">
    <property type="entry name" value="ALLANTOATE TRANSPORTER, PUTATIVE (AFU_ORTHOLOGUE AFUA_1G14700)-RELATED"/>
    <property type="match status" value="1"/>
</dbReference>
<feature type="transmembrane region" description="Helical" evidence="7">
    <location>
        <begin position="295"/>
        <end position="320"/>
    </location>
</feature>
<comment type="subcellular location">
    <subcellularLocation>
        <location evidence="1">Membrane</location>
        <topology evidence="1">Multi-pass membrane protein</topology>
    </subcellularLocation>
</comment>
<dbReference type="GeneID" id="31004791"/>
<evidence type="ECO:0000256" key="3">
    <source>
        <dbReference type="ARBA" id="ARBA00022692"/>
    </source>
</evidence>
<feature type="transmembrane region" description="Helical" evidence="7">
    <location>
        <begin position="385"/>
        <end position="407"/>
    </location>
</feature>
<feature type="transmembrane region" description="Helical" evidence="7">
    <location>
        <begin position="332"/>
        <end position="351"/>
    </location>
</feature>
<evidence type="ECO:0000256" key="4">
    <source>
        <dbReference type="ARBA" id="ARBA00022989"/>
    </source>
</evidence>
<keyword evidence="3 7" id="KW-0812">Transmembrane</keyword>
<dbReference type="Pfam" id="PF07690">
    <property type="entry name" value="MFS_1"/>
    <property type="match status" value="1"/>
</dbReference>
<dbReference type="AlphaFoldDB" id="A0A225AE94"/>
<reference evidence="8 9" key="1">
    <citation type="submission" date="2015-06" db="EMBL/GenBank/DDBJ databases">
        <title>Talaromyces atroroseus IBT 11181 draft genome.</title>
        <authorList>
            <person name="Rasmussen K.B."/>
            <person name="Rasmussen S."/>
            <person name="Petersen B."/>
            <person name="Sicheritz-Ponten T."/>
            <person name="Mortensen U.H."/>
            <person name="Thrane U."/>
        </authorList>
    </citation>
    <scope>NUCLEOTIDE SEQUENCE [LARGE SCALE GENOMIC DNA]</scope>
    <source>
        <strain evidence="8 9">IBT 11181</strain>
    </source>
</reference>
<evidence type="ECO:0000256" key="1">
    <source>
        <dbReference type="ARBA" id="ARBA00004141"/>
    </source>
</evidence>
<feature type="transmembrane region" description="Helical" evidence="7">
    <location>
        <begin position="68"/>
        <end position="85"/>
    </location>
</feature>
<feature type="transmembrane region" description="Helical" evidence="7">
    <location>
        <begin position="227"/>
        <end position="247"/>
    </location>
</feature>
<accession>A0A225AE94</accession>
<feature type="transmembrane region" description="Helical" evidence="7">
    <location>
        <begin position="452"/>
        <end position="475"/>
    </location>
</feature>
<evidence type="ECO:0000256" key="7">
    <source>
        <dbReference type="SAM" id="Phobius"/>
    </source>
</evidence>
<evidence type="ECO:0008006" key="10">
    <source>
        <dbReference type="Google" id="ProtNLM"/>
    </source>
</evidence>
<comment type="caution">
    <text evidence="8">The sequence shown here is derived from an EMBL/GenBank/DDBJ whole genome shotgun (WGS) entry which is preliminary data.</text>
</comment>
<dbReference type="GO" id="GO:0022857">
    <property type="term" value="F:transmembrane transporter activity"/>
    <property type="evidence" value="ECO:0007669"/>
    <property type="project" value="InterPro"/>
</dbReference>
<dbReference type="SUPFAM" id="SSF103473">
    <property type="entry name" value="MFS general substrate transporter"/>
    <property type="match status" value="1"/>
</dbReference>
<evidence type="ECO:0000256" key="6">
    <source>
        <dbReference type="ARBA" id="ARBA00037968"/>
    </source>
</evidence>